<dbReference type="Proteomes" id="UP000215914">
    <property type="component" value="Chromosome 14"/>
</dbReference>
<protein>
    <submittedName>
        <fullName evidence="5">Cinnamyl-alcohol dehydrogenase</fullName>
        <ecNumber evidence="5">1.1.1.195</ecNumber>
    </submittedName>
    <submittedName>
        <fullName evidence="6">Putative alcohol dehydrogenase superfamily, zinc-type</fullName>
    </submittedName>
</protein>
<reference evidence="5" key="3">
    <citation type="submission" date="2020-06" db="EMBL/GenBank/DDBJ databases">
        <title>Helianthus annuus Genome sequencing and assembly Release 2.</title>
        <authorList>
            <person name="Gouzy J."/>
            <person name="Langlade N."/>
            <person name="Munos S."/>
        </authorList>
    </citation>
    <scope>NUCLEOTIDE SEQUENCE</scope>
    <source>
        <tissue evidence="5">Leaves</tissue>
    </source>
</reference>
<dbReference type="Gramene" id="mRNA:HanXRQr2_Chr14g0646521">
    <property type="protein sequence ID" value="mRNA:HanXRQr2_Chr14g0646521"/>
    <property type="gene ID" value="HanXRQr2_Chr14g0646521"/>
</dbReference>
<dbReference type="InParanoid" id="A0A251SHL7"/>
<dbReference type="EMBL" id="MNCJ02000329">
    <property type="protein sequence ID" value="KAF5769290.1"/>
    <property type="molecule type" value="Genomic_DNA"/>
</dbReference>
<organism evidence="6 7">
    <name type="scientific">Helianthus annuus</name>
    <name type="common">Common sunflower</name>
    <dbReference type="NCBI Taxonomy" id="4232"/>
    <lineage>
        <taxon>Eukaryota</taxon>
        <taxon>Viridiplantae</taxon>
        <taxon>Streptophyta</taxon>
        <taxon>Embryophyta</taxon>
        <taxon>Tracheophyta</taxon>
        <taxon>Spermatophyta</taxon>
        <taxon>Magnoliopsida</taxon>
        <taxon>eudicotyledons</taxon>
        <taxon>Gunneridae</taxon>
        <taxon>Pentapetalae</taxon>
        <taxon>asterids</taxon>
        <taxon>campanulids</taxon>
        <taxon>Asterales</taxon>
        <taxon>Asteraceae</taxon>
        <taxon>Asteroideae</taxon>
        <taxon>Heliantheae alliance</taxon>
        <taxon>Heliantheae</taxon>
        <taxon>Helianthus</taxon>
    </lineage>
</organism>
<name>A0A251SHL7_HELAN</name>
<dbReference type="GO" id="GO:0046872">
    <property type="term" value="F:metal ion binding"/>
    <property type="evidence" value="ECO:0007669"/>
    <property type="project" value="UniProtKB-KW"/>
</dbReference>
<reference evidence="5 7" key="1">
    <citation type="journal article" date="2017" name="Nature">
        <title>The sunflower genome provides insights into oil metabolism, flowering and Asterid evolution.</title>
        <authorList>
            <person name="Badouin H."/>
            <person name="Gouzy J."/>
            <person name="Grassa C.J."/>
            <person name="Murat F."/>
            <person name="Staton S.E."/>
            <person name="Cottret L."/>
            <person name="Lelandais-Briere C."/>
            <person name="Owens G.L."/>
            <person name="Carrere S."/>
            <person name="Mayjonade B."/>
            <person name="Legrand L."/>
            <person name="Gill N."/>
            <person name="Kane N.C."/>
            <person name="Bowers J.E."/>
            <person name="Hubner S."/>
            <person name="Bellec A."/>
            <person name="Berard A."/>
            <person name="Berges H."/>
            <person name="Blanchet N."/>
            <person name="Boniface M.C."/>
            <person name="Brunel D."/>
            <person name="Catrice O."/>
            <person name="Chaidir N."/>
            <person name="Claudel C."/>
            <person name="Donnadieu C."/>
            <person name="Faraut T."/>
            <person name="Fievet G."/>
            <person name="Helmstetter N."/>
            <person name="King M."/>
            <person name="Knapp S.J."/>
            <person name="Lai Z."/>
            <person name="Le Paslier M.C."/>
            <person name="Lippi Y."/>
            <person name="Lorenzon L."/>
            <person name="Mandel J.R."/>
            <person name="Marage G."/>
            <person name="Marchand G."/>
            <person name="Marquand E."/>
            <person name="Bret-Mestries E."/>
            <person name="Morien E."/>
            <person name="Nambeesan S."/>
            <person name="Nguyen T."/>
            <person name="Pegot-Espagnet P."/>
            <person name="Pouilly N."/>
            <person name="Raftis F."/>
            <person name="Sallet E."/>
            <person name="Schiex T."/>
            <person name="Thomas J."/>
            <person name="Vandecasteele C."/>
            <person name="Vares D."/>
            <person name="Vear F."/>
            <person name="Vautrin S."/>
            <person name="Crespi M."/>
            <person name="Mangin B."/>
            <person name="Burke J.M."/>
            <person name="Salse J."/>
            <person name="Munos S."/>
            <person name="Vincourt P."/>
            <person name="Rieseberg L.H."/>
            <person name="Langlade N.B."/>
        </authorList>
    </citation>
    <scope>NUCLEOTIDE SEQUENCE [LARGE SCALE GENOMIC DNA]</scope>
    <source>
        <strain evidence="7">cv. SF193</strain>
        <tissue evidence="5">Leaves</tissue>
    </source>
</reference>
<evidence type="ECO:0000256" key="1">
    <source>
        <dbReference type="ARBA" id="ARBA00022723"/>
    </source>
</evidence>
<accession>A0A251SHL7</accession>
<dbReference type="Pfam" id="PF00107">
    <property type="entry name" value="ADH_zinc_N"/>
    <property type="match status" value="1"/>
</dbReference>
<keyword evidence="2" id="KW-0862">Zinc</keyword>
<keyword evidence="3 5" id="KW-0560">Oxidoreductase</keyword>
<evidence type="ECO:0000256" key="3">
    <source>
        <dbReference type="ARBA" id="ARBA00023002"/>
    </source>
</evidence>
<gene>
    <name evidence="6" type="ORF">HannXRQ_Chr14g0444431</name>
    <name evidence="5" type="ORF">HanXRQr2_Chr14g0646521</name>
</gene>
<feature type="domain" description="Alcohol dehydrogenase-like C-terminal" evidence="4">
    <location>
        <begin position="6"/>
        <end position="76"/>
    </location>
</feature>
<keyword evidence="7" id="KW-1185">Reference proteome</keyword>
<dbReference type="FunFam" id="3.40.50.720:FF:001451">
    <property type="entry name" value="Putative cinnamyl alcohol dehydrogenase 6"/>
    <property type="match status" value="1"/>
</dbReference>
<dbReference type="GO" id="GO:0045551">
    <property type="term" value="F:cinnamyl-alcohol dehydrogenase activity"/>
    <property type="evidence" value="ECO:0007669"/>
    <property type="project" value="UniProtKB-EC"/>
</dbReference>
<dbReference type="InterPro" id="IPR047109">
    <property type="entry name" value="CAD-like"/>
</dbReference>
<proteinExistence type="predicted"/>
<dbReference type="PANTHER" id="PTHR42683">
    <property type="entry name" value="ALDEHYDE REDUCTASE"/>
    <property type="match status" value="1"/>
</dbReference>
<evidence type="ECO:0000256" key="2">
    <source>
        <dbReference type="ARBA" id="ARBA00022833"/>
    </source>
</evidence>
<dbReference type="InterPro" id="IPR013149">
    <property type="entry name" value="ADH-like_C"/>
</dbReference>
<dbReference type="AlphaFoldDB" id="A0A251SHL7"/>
<evidence type="ECO:0000313" key="5">
    <source>
        <dbReference type="EMBL" id="KAF5769290.1"/>
    </source>
</evidence>
<dbReference type="EMBL" id="CM007903">
    <property type="protein sequence ID" value="OTF98329.1"/>
    <property type="molecule type" value="Genomic_DNA"/>
</dbReference>
<reference evidence="6" key="2">
    <citation type="submission" date="2017-02" db="EMBL/GenBank/DDBJ databases">
        <title>Sunflower complete genome.</title>
        <authorList>
            <person name="Langlade N."/>
            <person name="Munos S."/>
        </authorList>
    </citation>
    <scope>NUCLEOTIDE SEQUENCE [LARGE SCALE GENOMIC DNA]</scope>
    <source>
        <tissue evidence="6">Leaves</tissue>
    </source>
</reference>
<dbReference type="Gene3D" id="3.90.180.10">
    <property type="entry name" value="Medium-chain alcohol dehydrogenases, catalytic domain"/>
    <property type="match status" value="1"/>
</dbReference>
<sequence>MAVRGTLDGIIDTVSANHAIAPLLNALTPHGKLVLAGAPEKPLEVAAFSLLMGRKLVAGSYIGGITQNQEMLDFAAKYGITADIEVVAIDYVKSDVRYRFVIDVANSIKAE</sequence>
<evidence type="ECO:0000259" key="4">
    <source>
        <dbReference type="Pfam" id="PF00107"/>
    </source>
</evidence>
<dbReference type="Gene3D" id="3.40.50.720">
    <property type="entry name" value="NAD(P)-binding Rossmann-like Domain"/>
    <property type="match status" value="1"/>
</dbReference>
<dbReference type="EC" id="1.1.1.195" evidence="5"/>
<evidence type="ECO:0000313" key="6">
    <source>
        <dbReference type="EMBL" id="OTF98329.1"/>
    </source>
</evidence>
<dbReference type="SUPFAM" id="SSF51735">
    <property type="entry name" value="NAD(P)-binding Rossmann-fold domains"/>
    <property type="match status" value="1"/>
</dbReference>
<dbReference type="STRING" id="4232.A0A251SHL7"/>
<dbReference type="OMA" id="QYHIVSE"/>
<keyword evidence="1" id="KW-0479">Metal-binding</keyword>
<dbReference type="InterPro" id="IPR036291">
    <property type="entry name" value="NAD(P)-bd_dom_sf"/>
</dbReference>
<evidence type="ECO:0000313" key="7">
    <source>
        <dbReference type="Proteomes" id="UP000215914"/>
    </source>
</evidence>